<dbReference type="GeneID" id="127148968"/>
<feature type="compositionally biased region" description="Acidic residues" evidence="1">
    <location>
        <begin position="256"/>
        <end position="266"/>
    </location>
</feature>
<evidence type="ECO:0000313" key="4">
    <source>
        <dbReference type="RefSeq" id="XP_050939362.1"/>
    </source>
</evidence>
<dbReference type="Pfam" id="PF09331">
    <property type="entry name" value="DUF1985"/>
    <property type="match status" value="1"/>
</dbReference>
<evidence type="ECO:0000313" key="3">
    <source>
        <dbReference type="Proteomes" id="UP001652600"/>
    </source>
</evidence>
<dbReference type="Proteomes" id="UP001652600">
    <property type="component" value="Chromosome 4"/>
</dbReference>
<keyword evidence="3" id="KW-1185">Reference proteome</keyword>
<reference evidence="4" key="1">
    <citation type="submission" date="2025-08" db="UniProtKB">
        <authorList>
            <consortium name="RefSeq"/>
        </authorList>
    </citation>
    <scope>IDENTIFICATION</scope>
    <source>
        <tissue evidence="4">Stem</tissue>
    </source>
</reference>
<feature type="region of interest" description="Disordered" evidence="1">
    <location>
        <begin position="301"/>
        <end position="358"/>
    </location>
</feature>
<gene>
    <name evidence="4" type="primary">LOC127148968</name>
</gene>
<dbReference type="PANTHER" id="PTHR48449">
    <property type="entry name" value="DUF1985 DOMAIN-CONTAINING PROTEIN"/>
    <property type="match status" value="1"/>
</dbReference>
<sequence>MTKIPLQLLAHLIRRQCVSTDNNVLLFNIEGNIVEFGLRDFCLITGLKCGEYPIEDVLDATEENESMVKQLFFRNNTSISRQELKTAFNYHCKSCTDEEELVKLANLYFLYNVLIPRQNHNMLDLKHVKMLDDKEKFRNYPWGRLCFSLTKQFIQNVVKSKRKSKNLETESKAYAFLQGFPMVLAYWAYEILPQLASGEQLDWQDLEDNIFLEKILSVVPIVASEEEMKSEYFKYFLELENDRLDEEACAMKESNMIEDNEETEEDDNHRENKSKMVHDTSNKVKVVQEKTKVKIMEIATNIEKTRPKRQPKPSKKVLENVKEQKNARGKKNDSPKPTRHSPRIKDLAPSFDLQISQL</sequence>
<proteinExistence type="predicted"/>
<feature type="domain" description="DUF1985" evidence="2">
    <location>
        <begin position="15"/>
        <end position="150"/>
    </location>
</feature>
<evidence type="ECO:0000256" key="1">
    <source>
        <dbReference type="SAM" id="MobiDB-lite"/>
    </source>
</evidence>
<protein>
    <submittedName>
        <fullName evidence="4">Uncharacterized protein LOC127148968</fullName>
    </submittedName>
</protein>
<accession>A0ABM3KNL7</accession>
<dbReference type="InterPro" id="IPR015410">
    <property type="entry name" value="DUF1985"/>
</dbReference>
<organism evidence="3 4">
    <name type="scientific">Cucumis melo</name>
    <name type="common">Muskmelon</name>
    <dbReference type="NCBI Taxonomy" id="3656"/>
    <lineage>
        <taxon>Eukaryota</taxon>
        <taxon>Viridiplantae</taxon>
        <taxon>Streptophyta</taxon>
        <taxon>Embryophyta</taxon>
        <taxon>Tracheophyta</taxon>
        <taxon>Spermatophyta</taxon>
        <taxon>Magnoliopsida</taxon>
        <taxon>eudicotyledons</taxon>
        <taxon>Gunneridae</taxon>
        <taxon>Pentapetalae</taxon>
        <taxon>rosids</taxon>
        <taxon>fabids</taxon>
        <taxon>Cucurbitales</taxon>
        <taxon>Cucurbitaceae</taxon>
        <taxon>Benincaseae</taxon>
        <taxon>Cucumis</taxon>
    </lineage>
</organism>
<name>A0ABM3KNL7_CUCME</name>
<feature type="compositionally biased region" description="Basic and acidic residues" evidence="1">
    <location>
        <begin position="316"/>
        <end position="336"/>
    </location>
</feature>
<feature type="region of interest" description="Disordered" evidence="1">
    <location>
        <begin position="255"/>
        <end position="282"/>
    </location>
</feature>
<evidence type="ECO:0000259" key="2">
    <source>
        <dbReference type="Pfam" id="PF09331"/>
    </source>
</evidence>
<feature type="compositionally biased region" description="Basic residues" evidence="1">
    <location>
        <begin position="306"/>
        <end position="315"/>
    </location>
</feature>
<dbReference type="PANTHER" id="PTHR48449:SF1">
    <property type="entry name" value="DUF1985 DOMAIN-CONTAINING PROTEIN"/>
    <property type="match status" value="1"/>
</dbReference>
<feature type="compositionally biased region" description="Basic and acidic residues" evidence="1">
    <location>
        <begin position="267"/>
        <end position="282"/>
    </location>
</feature>
<dbReference type="RefSeq" id="XP_050939362.1">
    <property type="nucleotide sequence ID" value="XM_051083405.1"/>
</dbReference>